<reference evidence="2 3" key="1">
    <citation type="submission" date="2020-03" db="EMBL/GenBank/DDBJ databases">
        <title>Whole genome shotgun sequence of Phytohabitans houttuyneae NBRC 108639.</title>
        <authorList>
            <person name="Komaki H."/>
            <person name="Tamura T."/>
        </authorList>
    </citation>
    <scope>NUCLEOTIDE SEQUENCE [LARGE SCALE GENOMIC DNA]</scope>
    <source>
        <strain evidence="2 3">NBRC 108639</strain>
    </source>
</reference>
<dbReference type="InterPro" id="IPR003594">
    <property type="entry name" value="HATPase_dom"/>
</dbReference>
<accession>A0A6V8KE56</accession>
<proteinExistence type="predicted"/>
<gene>
    <name evidence="2" type="ORF">Phou_076920</name>
</gene>
<sequence length="95" mass="9818">MSEDFRYDITAALTEACGNAIRHAGTAGDYGVALMVTGETCTVEVSDEGVGFTATGTPVQPSPAHWPDAACTSSRSSSITWRWTRPPGAAPPSAS</sequence>
<dbReference type="Pfam" id="PF13581">
    <property type="entry name" value="HATPase_c_2"/>
    <property type="match status" value="1"/>
</dbReference>
<dbReference type="AlphaFoldDB" id="A0A6V8KE56"/>
<keyword evidence="3" id="KW-1185">Reference proteome</keyword>
<dbReference type="SUPFAM" id="SSF55874">
    <property type="entry name" value="ATPase domain of HSP90 chaperone/DNA topoisomerase II/histidine kinase"/>
    <property type="match status" value="1"/>
</dbReference>
<evidence type="ECO:0000313" key="2">
    <source>
        <dbReference type="EMBL" id="GFJ83512.1"/>
    </source>
</evidence>
<protein>
    <recommendedName>
        <fullName evidence="1">Histidine kinase/HSP90-like ATPase domain-containing protein</fullName>
    </recommendedName>
</protein>
<dbReference type="CDD" id="cd16936">
    <property type="entry name" value="HATPase_RsbW-like"/>
    <property type="match status" value="1"/>
</dbReference>
<dbReference type="EMBL" id="BLPF01000003">
    <property type="protein sequence ID" value="GFJ83512.1"/>
    <property type="molecule type" value="Genomic_DNA"/>
</dbReference>
<organism evidence="2 3">
    <name type="scientific">Phytohabitans houttuyneae</name>
    <dbReference type="NCBI Taxonomy" id="1076126"/>
    <lineage>
        <taxon>Bacteria</taxon>
        <taxon>Bacillati</taxon>
        <taxon>Actinomycetota</taxon>
        <taxon>Actinomycetes</taxon>
        <taxon>Micromonosporales</taxon>
        <taxon>Micromonosporaceae</taxon>
    </lineage>
</organism>
<evidence type="ECO:0000259" key="1">
    <source>
        <dbReference type="Pfam" id="PF13581"/>
    </source>
</evidence>
<feature type="domain" description="Histidine kinase/HSP90-like ATPase" evidence="1">
    <location>
        <begin position="2"/>
        <end position="60"/>
    </location>
</feature>
<evidence type="ECO:0000313" key="3">
    <source>
        <dbReference type="Proteomes" id="UP000482800"/>
    </source>
</evidence>
<dbReference type="InterPro" id="IPR036890">
    <property type="entry name" value="HATPase_C_sf"/>
</dbReference>
<reference evidence="2 3" key="2">
    <citation type="submission" date="2020-03" db="EMBL/GenBank/DDBJ databases">
        <authorList>
            <person name="Ichikawa N."/>
            <person name="Kimura A."/>
            <person name="Kitahashi Y."/>
            <person name="Uohara A."/>
        </authorList>
    </citation>
    <scope>NUCLEOTIDE SEQUENCE [LARGE SCALE GENOMIC DNA]</scope>
    <source>
        <strain evidence="2 3">NBRC 108639</strain>
    </source>
</reference>
<name>A0A6V8KE56_9ACTN</name>
<comment type="caution">
    <text evidence="2">The sequence shown here is derived from an EMBL/GenBank/DDBJ whole genome shotgun (WGS) entry which is preliminary data.</text>
</comment>
<dbReference type="Proteomes" id="UP000482800">
    <property type="component" value="Unassembled WGS sequence"/>
</dbReference>
<dbReference type="Gene3D" id="3.30.565.10">
    <property type="entry name" value="Histidine kinase-like ATPase, C-terminal domain"/>
    <property type="match status" value="1"/>
</dbReference>